<evidence type="ECO:0000313" key="1">
    <source>
        <dbReference type="EMBL" id="CAF1418850.1"/>
    </source>
</evidence>
<dbReference type="Proteomes" id="UP000663829">
    <property type="component" value="Unassembled WGS sequence"/>
</dbReference>
<comment type="caution">
    <text evidence="1">The sequence shown here is derived from an EMBL/GenBank/DDBJ whole genome shotgun (WGS) entry which is preliminary data.</text>
</comment>
<dbReference type="EMBL" id="CAJNOQ010018117">
    <property type="protein sequence ID" value="CAF1418850.1"/>
    <property type="molecule type" value="Genomic_DNA"/>
</dbReference>
<accession>A0A815M2R4</accession>
<protein>
    <recommendedName>
        <fullName evidence="4">Protein kinase domain-containing protein</fullName>
    </recommendedName>
</protein>
<keyword evidence="3" id="KW-1185">Reference proteome</keyword>
<gene>
    <name evidence="1" type="ORF">GPM918_LOCUS33669</name>
    <name evidence="2" type="ORF">SRO942_LOCUS34357</name>
</gene>
<organism evidence="1 3">
    <name type="scientific">Didymodactylos carnosus</name>
    <dbReference type="NCBI Taxonomy" id="1234261"/>
    <lineage>
        <taxon>Eukaryota</taxon>
        <taxon>Metazoa</taxon>
        <taxon>Spiralia</taxon>
        <taxon>Gnathifera</taxon>
        <taxon>Rotifera</taxon>
        <taxon>Eurotatoria</taxon>
        <taxon>Bdelloidea</taxon>
        <taxon>Philodinida</taxon>
        <taxon>Philodinidae</taxon>
        <taxon>Didymodactylos</taxon>
    </lineage>
</organism>
<dbReference type="EMBL" id="CAJOBC010083546">
    <property type="protein sequence ID" value="CAF4303193.1"/>
    <property type="molecule type" value="Genomic_DNA"/>
</dbReference>
<reference evidence="1" key="1">
    <citation type="submission" date="2021-02" db="EMBL/GenBank/DDBJ databases">
        <authorList>
            <person name="Nowell W R."/>
        </authorList>
    </citation>
    <scope>NUCLEOTIDE SEQUENCE</scope>
</reference>
<name>A0A815M2R4_9BILA</name>
<sequence>MKKSQKFQVKKSRCFRYSLPAVPSVALILPANIEKLLRDNQIVLPEGNVISTNRLISSNNGVILFQDFLRPLGNPVVVKYIPDTWMTSADYFSSGATYIVCVRRIPSINLNPQLARYLVSPEAYYDPNFGFVVILRPQRFIYCNQQTELIMIIDTYAPRVMEVLGYGDVITRYYKDDALGKFLISSDVLIKGFCNIITTACNMDDDLIYFNDLHRRNVMINRHTGQIKIVDYGGFIFGQELFTQILQIYRQNGVNLPRLSNVYKFASTFGGINQPVPLNQYRNQLILIHHILGYDLYISAGFTCDYLNNRILRQSVPTSQYLLDFQTAIPVFFQNMASKLSTANKRRLVCL</sequence>
<dbReference type="AlphaFoldDB" id="A0A815M2R4"/>
<dbReference type="Proteomes" id="UP000681722">
    <property type="component" value="Unassembled WGS sequence"/>
</dbReference>
<evidence type="ECO:0000313" key="3">
    <source>
        <dbReference type="Proteomes" id="UP000663829"/>
    </source>
</evidence>
<evidence type="ECO:0008006" key="4">
    <source>
        <dbReference type="Google" id="ProtNLM"/>
    </source>
</evidence>
<proteinExistence type="predicted"/>
<evidence type="ECO:0000313" key="2">
    <source>
        <dbReference type="EMBL" id="CAF4303193.1"/>
    </source>
</evidence>